<comment type="caution">
    <text evidence="2">The sequence shown here is derived from an EMBL/GenBank/DDBJ whole genome shotgun (WGS) entry which is preliminary data.</text>
</comment>
<keyword evidence="1" id="KW-0472">Membrane</keyword>
<dbReference type="GO" id="GO:0005886">
    <property type="term" value="C:plasma membrane"/>
    <property type="evidence" value="ECO:0007669"/>
    <property type="project" value="UniProtKB-SubCell"/>
</dbReference>
<feature type="transmembrane region" description="Helical" evidence="1">
    <location>
        <begin position="245"/>
        <end position="264"/>
    </location>
</feature>
<protein>
    <recommendedName>
        <fullName evidence="3">ABC-2 type transporter domain-containing protein</fullName>
    </recommendedName>
</protein>
<evidence type="ECO:0000256" key="1">
    <source>
        <dbReference type="SAM" id="Phobius"/>
    </source>
</evidence>
<gene>
    <name evidence="2" type="ORF">SDC9_120599</name>
</gene>
<dbReference type="EMBL" id="VSSQ01025472">
    <property type="protein sequence ID" value="MPM73617.1"/>
    <property type="molecule type" value="Genomic_DNA"/>
</dbReference>
<dbReference type="GO" id="GO:0140359">
    <property type="term" value="F:ABC-type transporter activity"/>
    <property type="evidence" value="ECO:0007669"/>
    <property type="project" value="InterPro"/>
</dbReference>
<evidence type="ECO:0000313" key="2">
    <source>
        <dbReference type="EMBL" id="MPM73617.1"/>
    </source>
</evidence>
<dbReference type="AlphaFoldDB" id="A0A645C880"/>
<accession>A0A645C880</accession>
<feature type="transmembrane region" description="Helical" evidence="1">
    <location>
        <begin position="129"/>
        <end position="148"/>
    </location>
</feature>
<organism evidence="2">
    <name type="scientific">bioreactor metagenome</name>
    <dbReference type="NCBI Taxonomy" id="1076179"/>
    <lineage>
        <taxon>unclassified sequences</taxon>
        <taxon>metagenomes</taxon>
        <taxon>ecological metagenomes</taxon>
    </lineage>
</organism>
<keyword evidence="1" id="KW-1133">Transmembrane helix</keyword>
<keyword evidence="1" id="KW-0812">Transmembrane</keyword>
<sequence length="272" mass="30505">MNIFKFEFKRNIKSLIYWSIGTSAIIVLFMALFPSMKDMGMKELVGAKLDSLPPAILEAFNFSSTTDFSNINDFLAYCLQYVAMAFGIYGAMLGVNSIIEEESEGTIEFLYSKPVSRNKILWSKILSRVIYLLVFLVIVVAVTVGISITVKPTEVNMIDLSINIKSMFIGMAFLGYIFMAIGIAVSTILRKGKAATSIGVSLFFMTYILGILSKLKEEFSFIKYFSPYEWVIPSNIIKNGFEAKFIILGFLLIAISLLISSVIYKKKDMNIN</sequence>
<name>A0A645C880_9ZZZZ</name>
<proteinExistence type="predicted"/>
<feature type="transmembrane region" description="Helical" evidence="1">
    <location>
        <begin position="74"/>
        <end position="95"/>
    </location>
</feature>
<dbReference type="Pfam" id="PF12679">
    <property type="entry name" value="ABC2_membrane_2"/>
    <property type="match status" value="1"/>
</dbReference>
<feature type="transmembrane region" description="Helical" evidence="1">
    <location>
        <begin position="196"/>
        <end position="215"/>
    </location>
</feature>
<dbReference type="PANTHER" id="PTHR43471:SF12">
    <property type="entry name" value="HYPOTHETICAL MEMBRANE PROTEIN, CONSERVED"/>
    <property type="match status" value="1"/>
</dbReference>
<evidence type="ECO:0008006" key="3">
    <source>
        <dbReference type="Google" id="ProtNLM"/>
    </source>
</evidence>
<reference evidence="2" key="1">
    <citation type="submission" date="2019-08" db="EMBL/GenBank/DDBJ databases">
        <authorList>
            <person name="Kucharzyk K."/>
            <person name="Murdoch R.W."/>
            <person name="Higgins S."/>
            <person name="Loffler F."/>
        </authorList>
    </citation>
    <scope>NUCLEOTIDE SEQUENCE</scope>
</reference>
<feature type="transmembrane region" description="Helical" evidence="1">
    <location>
        <begin position="15"/>
        <end position="33"/>
    </location>
</feature>
<feature type="transmembrane region" description="Helical" evidence="1">
    <location>
        <begin position="168"/>
        <end position="189"/>
    </location>
</feature>
<dbReference type="PANTHER" id="PTHR43471">
    <property type="entry name" value="ABC TRANSPORTER PERMEASE"/>
    <property type="match status" value="1"/>
</dbReference>